<feature type="region of interest" description="Disordered" evidence="2">
    <location>
        <begin position="441"/>
        <end position="460"/>
    </location>
</feature>
<feature type="compositionally biased region" description="Polar residues" evidence="2">
    <location>
        <begin position="1"/>
        <end position="14"/>
    </location>
</feature>
<comment type="similarity">
    <text evidence="1">Belongs to the cytochrome P450 family.</text>
</comment>
<evidence type="ECO:0000256" key="2">
    <source>
        <dbReference type="SAM" id="MobiDB-lite"/>
    </source>
</evidence>
<evidence type="ECO:0000313" key="3">
    <source>
        <dbReference type="EMBL" id="MFC4611378.1"/>
    </source>
</evidence>
<dbReference type="PANTHER" id="PTHR46696:SF1">
    <property type="entry name" value="CYTOCHROME P450 YJIB-RELATED"/>
    <property type="match status" value="1"/>
</dbReference>
<proteinExistence type="inferred from homology"/>
<keyword evidence="4" id="KW-1185">Reference proteome</keyword>
<dbReference type="RefSeq" id="WP_381200423.1">
    <property type="nucleotide sequence ID" value="NZ_JBHSFE010000022.1"/>
</dbReference>
<accession>A0ABV9GDY4</accession>
<dbReference type="Proteomes" id="UP001595993">
    <property type="component" value="Unassembled WGS sequence"/>
</dbReference>
<dbReference type="PRINTS" id="PR00359">
    <property type="entry name" value="BP450"/>
</dbReference>
<dbReference type="CDD" id="cd20623">
    <property type="entry name" value="CYP_unk"/>
    <property type="match status" value="1"/>
</dbReference>
<sequence>MTTPYSDPTGTSSAPVPPPGCPAHAQGPSGLRRLYGPEAQGSPQALYEKLRQEHGPVAPVLLPGDVPAWLVLGHRENLEVMRAPSLFSCDSHNWNVKLQADSPLLPITAWQPLVAFTDGEEHARLRRAITDSLDRFNRHGIRRYVVRYANQLIDDFAATGQADLVGGFAEKLPVLVLAVQFGIPEKDALALGEAVRDMVKGTQTALQSNQFVVDTMWELVKRKQEKPGEDFASSLLRHDSDLSDTEVMEHLRHAIVAAVENTVNLIANTLRMVLTDRRFRGSLSGGQMTLPDGLDQVFWDAPPLGVVPTRWATGDMVLGGQQIRAGDMVMLGLAAGNVDPEIRPDLNAPVHGNRSHLAFGAGPHECPGQDIGRAIADTGIDTLLMRLPDVQLAVSETELHVTASLVSGRLDSLPARFSPRRPGKGGEATAAVTLTAPRTASLGQPLPAAEPTAVPSWAAAGTATRGPWWRRFIGRRGSR</sequence>
<gene>
    <name evidence="3" type="ORF">ACFO9E_26820</name>
</gene>
<dbReference type="PANTHER" id="PTHR46696">
    <property type="entry name" value="P450, PUTATIVE (EUROFUNG)-RELATED"/>
    <property type="match status" value="1"/>
</dbReference>
<dbReference type="EMBL" id="JBHSFE010000022">
    <property type="protein sequence ID" value="MFC4611378.1"/>
    <property type="molecule type" value="Genomic_DNA"/>
</dbReference>
<organism evidence="3 4">
    <name type="scientific">Streptomyces maoxianensis</name>
    <dbReference type="NCBI Taxonomy" id="1459942"/>
    <lineage>
        <taxon>Bacteria</taxon>
        <taxon>Bacillati</taxon>
        <taxon>Actinomycetota</taxon>
        <taxon>Actinomycetes</taxon>
        <taxon>Kitasatosporales</taxon>
        <taxon>Streptomycetaceae</taxon>
        <taxon>Streptomyces</taxon>
    </lineage>
</organism>
<reference evidence="4" key="1">
    <citation type="journal article" date="2019" name="Int. J. Syst. Evol. Microbiol.">
        <title>The Global Catalogue of Microorganisms (GCM) 10K type strain sequencing project: providing services to taxonomists for standard genome sequencing and annotation.</title>
        <authorList>
            <consortium name="The Broad Institute Genomics Platform"/>
            <consortium name="The Broad Institute Genome Sequencing Center for Infectious Disease"/>
            <person name="Wu L."/>
            <person name="Ma J."/>
        </authorList>
    </citation>
    <scope>NUCLEOTIDE SEQUENCE [LARGE SCALE GENOMIC DNA]</scope>
    <source>
        <strain evidence="4">CGMCC 4.7139</strain>
    </source>
</reference>
<comment type="caution">
    <text evidence="3">The sequence shown here is derived from an EMBL/GenBank/DDBJ whole genome shotgun (WGS) entry which is preliminary data.</text>
</comment>
<dbReference type="SUPFAM" id="SSF48264">
    <property type="entry name" value="Cytochrome P450"/>
    <property type="match status" value="1"/>
</dbReference>
<dbReference type="Gene3D" id="1.10.630.10">
    <property type="entry name" value="Cytochrome P450"/>
    <property type="match status" value="1"/>
</dbReference>
<name>A0ABV9GDY4_9ACTN</name>
<dbReference type="InterPro" id="IPR017972">
    <property type="entry name" value="Cyt_P450_CS"/>
</dbReference>
<evidence type="ECO:0000313" key="4">
    <source>
        <dbReference type="Proteomes" id="UP001595993"/>
    </source>
</evidence>
<protein>
    <submittedName>
        <fullName evidence="3">Cytochrome P450</fullName>
    </submittedName>
</protein>
<feature type="region of interest" description="Disordered" evidence="2">
    <location>
        <begin position="1"/>
        <end position="29"/>
    </location>
</feature>
<evidence type="ECO:0000256" key="1">
    <source>
        <dbReference type="ARBA" id="ARBA00010617"/>
    </source>
</evidence>
<dbReference type="InterPro" id="IPR036396">
    <property type="entry name" value="Cyt_P450_sf"/>
</dbReference>
<dbReference type="InterPro" id="IPR002397">
    <property type="entry name" value="Cyt_P450_B"/>
</dbReference>
<dbReference type="PROSITE" id="PS00086">
    <property type="entry name" value="CYTOCHROME_P450"/>
    <property type="match status" value="1"/>
</dbReference>